<dbReference type="Pfam" id="PF02194">
    <property type="entry name" value="PXA"/>
    <property type="match status" value="1"/>
</dbReference>
<dbReference type="SMART" id="SM00313">
    <property type="entry name" value="PXA"/>
    <property type="match status" value="1"/>
</dbReference>
<dbReference type="Pfam" id="PF00787">
    <property type="entry name" value="PX"/>
    <property type="match status" value="1"/>
</dbReference>
<name>A0A9Q9WAT8_CYPCA</name>
<evidence type="ECO:0000256" key="2">
    <source>
        <dbReference type="SAM" id="MobiDB-lite"/>
    </source>
</evidence>
<protein>
    <submittedName>
        <fullName evidence="6">Sorting nexin-19a isoform X1</fullName>
    </submittedName>
</protein>
<dbReference type="GO" id="GO:0035091">
    <property type="term" value="F:phosphatidylinositol binding"/>
    <property type="evidence" value="ECO:0007669"/>
    <property type="project" value="InterPro"/>
</dbReference>
<evidence type="ECO:0000313" key="6">
    <source>
        <dbReference type="RefSeq" id="XP_042580009.1"/>
    </source>
</evidence>
<evidence type="ECO:0000259" key="4">
    <source>
        <dbReference type="PROSITE" id="PS50195"/>
    </source>
</evidence>
<dbReference type="AlphaFoldDB" id="A0A9Q9WAT8"/>
<feature type="region of interest" description="Disordered" evidence="2">
    <location>
        <begin position="311"/>
        <end position="354"/>
    </location>
</feature>
<dbReference type="RefSeq" id="XP_042580009.1">
    <property type="nucleotide sequence ID" value="XM_042724075.1"/>
</dbReference>
<feature type="region of interest" description="Disordered" evidence="2">
    <location>
        <begin position="375"/>
        <end position="403"/>
    </location>
</feature>
<feature type="region of interest" description="Disordered" evidence="2">
    <location>
        <begin position="644"/>
        <end position="665"/>
    </location>
</feature>
<dbReference type="KEGG" id="ccar:109090506"/>
<dbReference type="GeneID" id="109090506"/>
<feature type="domain" description="PX" evidence="4">
    <location>
        <begin position="490"/>
        <end position="620"/>
    </location>
</feature>
<feature type="compositionally biased region" description="Basic and acidic residues" evidence="2">
    <location>
        <begin position="387"/>
        <end position="400"/>
    </location>
</feature>
<dbReference type="Proteomes" id="UP001155660">
    <property type="component" value="Chromosome B5"/>
</dbReference>
<dbReference type="Gene3D" id="3.30.1520.10">
    <property type="entry name" value="Phox-like domain"/>
    <property type="match status" value="1"/>
</dbReference>
<comment type="similarity">
    <text evidence="1">Belongs to the sorting nexin family.</text>
</comment>
<dbReference type="InterPro" id="IPR003114">
    <property type="entry name" value="Phox_assoc"/>
</dbReference>
<dbReference type="InterPro" id="IPR001683">
    <property type="entry name" value="PX_dom"/>
</dbReference>
<dbReference type="PANTHER" id="PTHR22775:SF33">
    <property type="entry name" value="SNX19A PROTEIN"/>
    <property type="match status" value="1"/>
</dbReference>
<feature type="compositionally biased region" description="Polar residues" evidence="2">
    <location>
        <begin position="339"/>
        <end position="354"/>
    </location>
</feature>
<dbReference type="SUPFAM" id="SSF64268">
    <property type="entry name" value="PX domain"/>
    <property type="match status" value="1"/>
</dbReference>
<keyword evidence="3" id="KW-0812">Transmembrane</keyword>
<dbReference type="PANTHER" id="PTHR22775">
    <property type="entry name" value="SORTING NEXIN"/>
    <property type="match status" value="1"/>
</dbReference>
<keyword evidence="3" id="KW-1133">Transmembrane helix</keyword>
<dbReference type="InterPro" id="IPR013937">
    <property type="entry name" value="Sorting_nexin_C"/>
</dbReference>
<feature type="domain" description="PXA" evidence="5">
    <location>
        <begin position="90"/>
        <end position="274"/>
    </location>
</feature>
<evidence type="ECO:0000259" key="5">
    <source>
        <dbReference type="PROSITE" id="PS51207"/>
    </source>
</evidence>
<dbReference type="InterPro" id="IPR036871">
    <property type="entry name" value="PX_dom_sf"/>
</dbReference>
<dbReference type="InterPro" id="IPR037909">
    <property type="entry name" value="SNX19_PX"/>
</dbReference>
<feature type="region of interest" description="Disordered" evidence="2">
    <location>
        <begin position="274"/>
        <end position="294"/>
    </location>
</feature>
<feature type="compositionally biased region" description="Low complexity" evidence="2">
    <location>
        <begin position="329"/>
        <end position="338"/>
    </location>
</feature>
<keyword evidence="3" id="KW-0472">Membrane</keyword>
<dbReference type="PROSITE" id="PS51207">
    <property type="entry name" value="PXA"/>
    <property type="match status" value="1"/>
</dbReference>
<dbReference type="PROSITE" id="PS50195">
    <property type="entry name" value="PX"/>
    <property type="match status" value="1"/>
</dbReference>
<dbReference type="CTD" id="100170806"/>
<feature type="transmembrane region" description="Helical" evidence="3">
    <location>
        <begin position="40"/>
        <end position="58"/>
    </location>
</feature>
<reference evidence="6" key="1">
    <citation type="submission" date="2025-08" db="UniProtKB">
        <authorList>
            <consortium name="RefSeq"/>
        </authorList>
    </citation>
    <scope>IDENTIFICATION</scope>
    <source>
        <tissue evidence="6">Muscle</tissue>
    </source>
</reference>
<dbReference type="SMART" id="SM00312">
    <property type="entry name" value="PX"/>
    <property type="match status" value="1"/>
</dbReference>
<dbReference type="OrthoDB" id="5582218at2759"/>
<dbReference type="SMR" id="A0A9Q9WAT8"/>
<accession>A0A9Q9WAT8</accession>
<feature type="compositionally biased region" description="Polar residues" evidence="2">
    <location>
        <begin position="311"/>
        <end position="321"/>
    </location>
</feature>
<dbReference type="CDD" id="cd06893">
    <property type="entry name" value="PX_SNX19"/>
    <property type="match status" value="1"/>
</dbReference>
<organism evidence="6">
    <name type="scientific">Cyprinus carpio</name>
    <name type="common">Common carp</name>
    <dbReference type="NCBI Taxonomy" id="7962"/>
    <lineage>
        <taxon>Eukaryota</taxon>
        <taxon>Metazoa</taxon>
        <taxon>Chordata</taxon>
        <taxon>Craniata</taxon>
        <taxon>Vertebrata</taxon>
        <taxon>Euteleostomi</taxon>
        <taxon>Actinopterygii</taxon>
        <taxon>Neopterygii</taxon>
        <taxon>Teleostei</taxon>
        <taxon>Ostariophysi</taxon>
        <taxon>Cypriniformes</taxon>
        <taxon>Cyprinidae</taxon>
        <taxon>Cyprininae</taxon>
        <taxon>Cyprinus</taxon>
    </lineage>
</organism>
<gene>
    <name evidence="6" type="primary">snx19a</name>
</gene>
<evidence type="ECO:0000256" key="1">
    <source>
        <dbReference type="ARBA" id="ARBA00010883"/>
    </source>
</evidence>
<feature type="transmembrane region" description="Helical" evidence="3">
    <location>
        <begin position="16"/>
        <end position="33"/>
    </location>
</feature>
<sequence>MPGAVNPNPWSFSELLGQRSILGVVVLIAWLVLFHLLVNVWLLCIFTSLLVVLGGWLGSRVALDANSLLHLEHFLPLRQSPEVHTTSESEQRLDWEIQSAVDKAVRDFVSSWYCSSVSKGGDEFEWEVRDAMLEAAAKLKSRAKQVDRRALAQRVLELCGCHLQSFSQAKELQRTLQEESDQTFSSSQKLWRLYSRVDLPHPALTGPANQLCYTRALVDLLMHVLIPKSHLETRTGRYMVGELITCNVVLPLVARISNPDWLNQTIVDVFTQSTDKEAPTPQHTSPEDEEESVGSFWDCDSPITFNCPETSSMQTAWSESTAPLHDSSETSFQSQWSSDENVQGRRSSSILFPERMTQSTAELLRSPYRTSRLYRHTDYDLDSPSSNERKISSESLKRTDSDDENFCDCMSPSDFCGLVCLEEDTLGLLGKCFRQNVNISEPPSPESTVEECPVQPLTCTSNSIPRSLGLDSLVFDNLGNLEGLVTIQNLQITGTSTAKEQRSNSTYPYTLYTIKYETAGDSESSKSDQPVVYHMVNRRYSEFLSLQTRLEERPDLRKVIKNVKGPRKLFPDLPFSNLDTDKVEARKSQLESFLRKLCTIPEAANSEEVHEFLALNTDATAAFQKKPSSSRIDKMVENIVDTLKTAFPRSEPQSPTDEGDPQRKPRLRFSSKIAPTLNVPSLQPKVTYSFSERCSVLQGFSLSDLEGFVEEQEKQVDGGVKSRYAGGGHMREQRSVEKRGRGADTALADIALNILCLLMKNQWSWLCTENIQKTIRLLFGTFIERWLDIGIAHLTSAPCWVIYLRVLQDAVWPGGELPAVPRPERSPDQREKTRLQCLHCLMRLFPELITDILGSEKCRLVWEHVLESLQDPSINRHLVYCIFDLLLEFLVPEFSEETFQRSLLQSLPGDVERTPSSA</sequence>
<evidence type="ECO:0000256" key="3">
    <source>
        <dbReference type="SAM" id="Phobius"/>
    </source>
</evidence>
<dbReference type="Pfam" id="PF08628">
    <property type="entry name" value="Nexin_C"/>
    <property type="match status" value="1"/>
</dbReference>
<proteinExistence type="inferred from homology"/>